<dbReference type="GO" id="GO:0016491">
    <property type="term" value="F:oxidoreductase activity"/>
    <property type="evidence" value="ECO:0007669"/>
    <property type="project" value="UniProtKB-KW"/>
</dbReference>
<dbReference type="PRINTS" id="PR00420">
    <property type="entry name" value="RNGMNOXGNASE"/>
</dbReference>
<dbReference type="InterPro" id="IPR036188">
    <property type="entry name" value="FAD/NAD-bd_sf"/>
</dbReference>
<keyword evidence="2" id="KW-0274">FAD</keyword>
<dbReference type="AlphaFoldDB" id="A0A3M7FM55"/>
<dbReference type="PANTHER" id="PTHR46865:SF2">
    <property type="entry name" value="MONOOXYGENASE"/>
    <property type="match status" value="1"/>
</dbReference>
<keyword evidence="3" id="KW-0560">Oxidoreductase</keyword>
<accession>A0A3M7FM55</accession>
<protein>
    <recommendedName>
        <fullName evidence="4">FAD-binding domain-containing protein</fullName>
    </recommendedName>
</protein>
<dbReference type="SUPFAM" id="SSF51905">
    <property type="entry name" value="FAD/NAD(P)-binding domain"/>
    <property type="match status" value="1"/>
</dbReference>
<evidence type="ECO:0000313" key="5">
    <source>
        <dbReference type="EMBL" id="RMY89883.1"/>
    </source>
</evidence>
<reference evidence="5 6" key="1">
    <citation type="journal article" date="2018" name="BMC Genomics">
        <title>Genomic evidence for intraspecific hybridization in a clonal and extremely halotolerant yeast.</title>
        <authorList>
            <person name="Gostincar C."/>
            <person name="Stajich J.E."/>
            <person name="Zupancic J."/>
            <person name="Zalar P."/>
            <person name="Gunde-Cimerman N."/>
        </authorList>
    </citation>
    <scope>NUCLEOTIDE SEQUENCE [LARGE SCALE GENOMIC DNA]</scope>
    <source>
        <strain evidence="5 6">EXF-2788</strain>
    </source>
</reference>
<dbReference type="OrthoDB" id="655030at2759"/>
<proteinExistence type="predicted"/>
<dbReference type="Gene3D" id="3.50.50.60">
    <property type="entry name" value="FAD/NAD(P)-binding domain"/>
    <property type="match status" value="1"/>
</dbReference>
<evidence type="ECO:0000259" key="4">
    <source>
        <dbReference type="Pfam" id="PF01494"/>
    </source>
</evidence>
<dbReference type="PANTHER" id="PTHR46865">
    <property type="entry name" value="OXIDOREDUCTASE-RELATED"/>
    <property type="match status" value="1"/>
</dbReference>
<sequence>MTNMSRSILIVGGGPAGAVTAFWLAKAAFKVTIAERSTSRFTYGQGVDITGPPIEIIKKMGLYDTIKANTTGETGSALANDSGEPIAIIGAAPQDNNTASWVQDIEIMRGKCTEIFSKAATSFSNVTYRYGCTVEELREGEKSVTAKLSDSGEPEEFAAVIGADGLRSRVRSLVFDEETNKKCLDPKDVYVGFFSIKGDSDHDIPNSRLQNAPGGKSILIRPIDRNGDRSSCYVMAVGEHEPLQKVSEPGHTSEEQKATLLERFADFPGLGDRARRGLREEADDFYFTRIVQVKLGSWHNGRCALVGDAAYAPSPLTGQGTTLSILGSYILAGEMAKSPDDLVSAFVEYEKKLQEYVREEQKIPFGGRAPYMANPQTRMGISVSRTLFWVLAKSKAWKWFNVGMDKKYALPQYPFGDSFPPDADFMEDFFQKADKPMKSVVRLAGFVLWVSYQAVPTITS</sequence>
<feature type="domain" description="FAD-binding" evidence="4">
    <location>
        <begin position="8"/>
        <end position="336"/>
    </location>
</feature>
<dbReference type="InterPro" id="IPR002938">
    <property type="entry name" value="FAD-bd"/>
</dbReference>
<evidence type="ECO:0000313" key="6">
    <source>
        <dbReference type="Proteomes" id="UP000268823"/>
    </source>
</evidence>
<dbReference type="Pfam" id="PF01494">
    <property type="entry name" value="FAD_binding_3"/>
    <property type="match status" value="1"/>
</dbReference>
<gene>
    <name evidence="5" type="ORF">D0861_03976</name>
</gene>
<dbReference type="Proteomes" id="UP000268823">
    <property type="component" value="Unassembled WGS sequence"/>
</dbReference>
<comment type="caution">
    <text evidence="5">The sequence shown here is derived from an EMBL/GenBank/DDBJ whole genome shotgun (WGS) entry which is preliminary data.</text>
</comment>
<organism evidence="5 6">
    <name type="scientific">Hortaea werneckii</name>
    <name type="common">Black yeast</name>
    <name type="synonym">Cladosporium werneckii</name>
    <dbReference type="NCBI Taxonomy" id="91943"/>
    <lineage>
        <taxon>Eukaryota</taxon>
        <taxon>Fungi</taxon>
        <taxon>Dikarya</taxon>
        <taxon>Ascomycota</taxon>
        <taxon>Pezizomycotina</taxon>
        <taxon>Dothideomycetes</taxon>
        <taxon>Dothideomycetidae</taxon>
        <taxon>Mycosphaerellales</taxon>
        <taxon>Teratosphaeriaceae</taxon>
        <taxon>Hortaea</taxon>
    </lineage>
</organism>
<name>A0A3M7FM55_HORWE</name>
<dbReference type="EMBL" id="QWIR01000058">
    <property type="protein sequence ID" value="RMY89883.1"/>
    <property type="molecule type" value="Genomic_DNA"/>
</dbReference>
<evidence type="ECO:0000256" key="2">
    <source>
        <dbReference type="ARBA" id="ARBA00022827"/>
    </source>
</evidence>
<evidence type="ECO:0000256" key="3">
    <source>
        <dbReference type="ARBA" id="ARBA00023002"/>
    </source>
</evidence>
<dbReference type="VEuPathDB" id="FungiDB:BTJ68_12387"/>
<keyword evidence="1" id="KW-0285">Flavoprotein</keyword>
<dbReference type="GO" id="GO:0071949">
    <property type="term" value="F:FAD binding"/>
    <property type="evidence" value="ECO:0007669"/>
    <property type="project" value="InterPro"/>
</dbReference>
<dbReference type="InterPro" id="IPR051704">
    <property type="entry name" value="FAD_aromatic-hydroxylase"/>
</dbReference>
<evidence type="ECO:0000256" key="1">
    <source>
        <dbReference type="ARBA" id="ARBA00022630"/>
    </source>
</evidence>